<keyword evidence="3" id="KW-0808">Transferase</keyword>
<evidence type="ECO:0000256" key="4">
    <source>
        <dbReference type="ARBA" id="ARBA00022741"/>
    </source>
</evidence>
<dbReference type="GO" id="GO:0005634">
    <property type="term" value="C:nucleus"/>
    <property type="evidence" value="ECO:0007669"/>
    <property type="project" value="TreeGrafter"/>
</dbReference>
<dbReference type="FunFam" id="1.10.510.10:FF:000275">
    <property type="entry name" value="SRSF protein kinase 2 isoform X3"/>
    <property type="match status" value="1"/>
</dbReference>
<dbReference type="GO" id="GO:0004674">
    <property type="term" value="F:protein serine/threonine kinase activity"/>
    <property type="evidence" value="ECO:0007669"/>
    <property type="project" value="UniProtKB-KW"/>
</dbReference>
<evidence type="ECO:0000313" key="12">
    <source>
        <dbReference type="Proteomes" id="UP000265100"/>
    </source>
</evidence>
<keyword evidence="12" id="KW-1185">Reference proteome</keyword>
<accession>A0AAX7ST83</accession>
<dbReference type="Gene3D" id="1.10.510.10">
    <property type="entry name" value="Transferase(Phosphotransferase) domain 1"/>
    <property type="match status" value="1"/>
</dbReference>
<dbReference type="PROSITE" id="PS50011">
    <property type="entry name" value="PROTEIN_KINASE_DOM"/>
    <property type="match status" value="1"/>
</dbReference>
<reference evidence="12" key="2">
    <citation type="submission" date="2023-03" db="EMBL/GenBank/DDBJ databases">
        <authorList>
            <consortium name="Wellcome Sanger Institute Data Sharing"/>
        </authorList>
    </citation>
    <scope>NUCLEOTIDE SEQUENCE [LARGE SCALE GENOMIC DNA]</scope>
</reference>
<dbReference type="InterPro" id="IPR017441">
    <property type="entry name" value="Protein_kinase_ATP_BS"/>
</dbReference>
<dbReference type="GO" id="GO:0005524">
    <property type="term" value="F:ATP binding"/>
    <property type="evidence" value="ECO:0007669"/>
    <property type="project" value="UniProtKB-UniRule"/>
</dbReference>
<dbReference type="InterPro" id="IPR008271">
    <property type="entry name" value="Ser/Thr_kinase_AS"/>
</dbReference>
<dbReference type="AlphaFoldDB" id="A0AAX7ST83"/>
<dbReference type="SMART" id="SM00220">
    <property type="entry name" value="S_TKc"/>
    <property type="match status" value="1"/>
</dbReference>
<organism evidence="11 12">
    <name type="scientific">Astatotilapia calliptera</name>
    <name type="common">Eastern happy</name>
    <name type="synonym">Chromis callipterus</name>
    <dbReference type="NCBI Taxonomy" id="8154"/>
    <lineage>
        <taxon>Eukaryota</taxon>
        <taxon>Metazoa</taxon>
        <taxon>Chordata</taxon>
        <taxon>Craniata</taxon>
        <taxon>Vertebrata</taxon>
        <taxon>Euteleostomi</taxon>
        <taxon>Actinopterygii</taxon>
        <taxon>Neopterygii</taxon>
        <taxon>Teleostei</taxon>
        <taxon>Neoteleostei</taxon>
        <taxon>Acanthomorphata</taxon>
        <taxon>Ovalentaria</taxon>
        <taxon>Cichlomorphae</taxon>
        <taxon>Cichliformes</taxon>
        <taxon>Cichlidae</taxon>
        <taxon>African cichlids</taxon>
        <taxon>Pseudocrenilabrinae</taxon>
        <taxon>Haplochromini</taxon>
        <taxon>Astatotilapia</taxon>
    </lineage>
</organism>
<evidence type="ECO:0000256" key="2">
    <source>
        <dbReference type="ARBA" id="ARBA00022527"/>
    </source>
</evidence>
<dbReference type="GO" id="GO:0050684">
    <property type="term" value="P:regulation of mRNA processing"/>
    <property type="evidence" value="ECO:0007669"/>
    <property type="project" value="TreeGrafter"/>
</dbReference>
<reference evidence="11 12" key="1">
    <citation type="submission" date="2018-05" db="EMBL/GenBank/DDBJ databases">
        <authorList>
            <person name="Datahose"/>
        </authorList>
    </citation>
    <scope>NUCLEOTIDE SEQUENCE</scope>
</reference>
<proteinExistence type="predicted"/>
<dbReference type="PROSITE" id="PS00108">
    <property type="entry name" value="PROTEIN_KINASE_ST"/>
    <property type="match status" value="1"/>
</dbReference>
<reference evidence="11" key="3">
    <citation type="submission" date="2025-08" db="UniProtKB">
        <authorList>
            <consortium name="Ensembl"/>
        </authorList>
    </citation>
    <scope>IDENTIFICATION</scope>
</reference>
<dbReference type="EC" id="2.7.11.1" evidence="1"/>
<keyword evidence="6 9" id="KW-0067">ATP-binding</keyword>
<dbReference type="PROSITE" id="PS00107">
    <property type="entry name" value="PROTEIN_KINASE_ATP"/>
    <property type="match status" value="1"/>
</dbReference>
<evidence type="ECO:0000256" key="5">
    <source>
        <dbReference type="ARBA" id="ARBA00022777"/>
    </source>
</evidence>
<feature type="domain" description="Protein kinase" evidence="10">
    <location>
        <begin position="70"/>
        <end position="535"/>
    </location>
</feature>
<evidence type="ECO:0000256" key="7">
    <source>
        <dbReference type="ARBA" id="ARBA00047899"/>
    </source>
</evidence>
<dbReference type="InterPro" id="IPR000719">
    <property type="entry name" value="Prot_kinase_dom"/>
</dbReference>
<evidence type="ECO:0000256" key="1">
    <source>
        <dbReference type="ARBA" id="ARBA00012513"/>
    </source>
</evidence>
<dbReference type="InterPro" id="IPR011009">
    <property type="entry name" value="Kinase-like_dom_sf"/>
</dbReference>
<dbReference type="Gene3D" id="3.30.200.20">
    <property type="entry name" value="Phosphorylase Kinase, domain 1"/>
    <property type="match status" value="1"/>
</dbReference>
<evidence type="ECO:0000259" key="10">
    <source>
        <dbReference type="PROSITE" id="PS50011"/>
    </source>
</evidence>
<feature type="binding site" evidence="9">
    <location>
        <position position="99"/>
    </location>
    <ligand>
        <name>ATP</name>
        <dbReference type="ChEBI" id="CHEBI:30616"/>
    </ligand>
</feature>
<dbReference type="Pfam" id="PF00069">
    <property type="entry name" value="Pkinase"/>
    <property type="match status" value="2"/>
</dbReference>
<dbReference type="FunFam" id="1.10.510.10:FF:001037">
    <property type="entry name" value="SRSF protein kinase 2"/>
    <property type="match status" value="1"/>
</dbReference>
<evidence type="ECO:0000256" key="8">
    <source>
        <dbReference type="ARBA" id="ARBA00048679"/>
    </source>
</evidence>
<evidence type="ECO:0000313" key="11">
    <source>
        <dbReference type="Ensembl" id="ENSACLP00000045596.1"/>
    </source>
</evidence>
<dbReference type="SUPFAM" id="SSF56112">
    <property type="entry name" value="Protein kinase-like (PK-like)"/>
    <property type="match status" value="1"/>
</dbReference>
<name>A0AAX7ST83_ASTCA</name>
<dbReference type="FunFam" id="3.30.200.20:FF:000163">
    <property type="entry name" value="SRSF protein kinase 2 isoform X1"/>
    <property type="match status" value="1"/>
</dbReference>
<dbReference type="InterPro" id="IPR051334">
    <property type="entry name" value="SRPK"/>
</dbReference>
<evidence type="ECO:0000256" key="6">
    <source>
        <dbReference type="ARBA" id="ARBA00022840"/>
    </source>
</evidence>
<dbReference type="PANTHER" id="PTHR47634">
    <property type="entry name" value="PROTEIN KINASE DOMAIN-CONTAINING PROTEIN-RELATED"/>
    <property type="match status" value="1"/>
</dbReference>
<sequence length="537" mass="60756">TSFLLERMQIHFCYKLHECCCLLDPPPAGLENAVSPEPQGFYDEQQENPADYCIGGYYPVEIGDIFVDRYQVVKKLGWGHFSTVWLCWDMVKGQFVALKVVKSAQTFTETALDEIKLLKCVRDSDPKDPKRDSIVQLIDDFRVTGVNGEHVCMVLEVLGHQLLRWIIKSNYTGLPLPCVKSILRQVLQGLDYLHTKCKIIHTDIKPENILLRVDEVYVQKLAADTKLWQMPRSPPDVSVSVGATSSTHGSTCHSKLTGSNITVRRQTLLLEDRLNLAAHSLRDSFCSCPDLSTDAAVSGSRSLLLHQTADRDSLLPSPSCPQGESKKISWRESNSKANSLFLFLWKLAFWLKSVLWAVYVILDLLKPHNADKILIKIADLGNACWVHKHFTEDIQTCQYRSVEVLIGADYGTPADIWSTACMAFELATGDYLFDPQSGATFSREEDHIAHIIELLGPLPSQFALSGRNSKRYFNSKGHLRHISKLKPWGLFEILLDKYEWSREEALQFSSFLLTMLELLPEKRATAAQCLTHPWIAF</sequence>
<dbReference type="PANTHER" id="PTHR47634:SF20">
    <property type="entry name" value="SRSF PROTEIN KINASE 3"/>
    <property type="match status" value="1"/>
</dbReference>
<comment type="catalytic activity">
    <reaction evidence="8">
        <text>L-seryl-[protein] + ATP = O-phospho-L-seryl-[protein] + ADP + H(+)</text>
        <dbReference type="Rhea" id="RHEA:17989"/>
        <dbReference type="Rhea" id="RHEA-COMP:9863"/>
        <dbReference type="Rhea" id="RHEA-COMP:11604"/>
        <dbReference type="ChEBI" id="CHEBI:15378"/>
        <dbReference type="ChEBI" id="CHEBI:29999"/>
        <dbReference type="ChEBI" id="CHEBI:30616"/>
        <dbReference type="ChEBI" id="CHEBI:83421"/>
        <dbReference type="ChEBI" id="CHEBI:456216"/>
        <dbReference type="EC" id="2.7.11.1"/>
    </reaction>
</comment>
<evidence type="ECO:0000256" key="3">
    <source>
        <dbReference type="ARBA" id="ARBA00022679"/>
    </source>
</evidence>
<dbReference type="GO" id="GO:0035556">
    <property type="term" value="P:intracellular signal transduction"/>
    <property type="evidence" value="ECO:0007669"/>
    <property type="project" value="TreeGrafter"/>
</dbReference>
<dbReference type="GeneTree" id="ENSGT00940000157877"/>
<dbReference type="GO" id="GO:0000245">
    <property type="term" value="P:spliceosomal complex assembly"/>
    <property type="evidence" value="ECO:0007669"/>
    <property type="project" value="TreeGrafter"/>
</dbReference>
<evidence type="ECO:0000256" key="9">
    <source>
        <dbReference type="PROSITE-ProRule" id="PRU10141"/>
    </source>
</evidence>
<reference evidence="11" key="4">
    <citation type="submission" date="2025-09" db="UniProtKB">
        <authorList>
            <consortium name="Ensembl"/>
        </authorList>
    </citation>
    <scope>IDENTIFICATION</scope>
</reference>
<dbReference type="Proteomes" id="UP000265100">
    <property type="component" value="Chromosome 5"/>
</dbReference>
<keyword evidence="2" id="KW-0723">Serine/threonine-protein kinase</keyword>
<comment type="catalytic activity">
    <reaction evidence="7">
        <text>L-threonyl-[protein] + ATP = O-phospho-L-threonyl-[protein] + ADP + H(+)</text>
        <dbReference type="Rhea" id="RHEA:46608"/>
        <dbReference type="Rhea" id="RHEA-COMP:11060"/>
        <dbReference type="Rhea" id="RHEA-COMP:11605"/>
        <dbReference type="ChEBI" id="CHEBI:15378"/>
        <dbReference type="ChEBI" id="CHEBI:30013"/>
        <dbReference type="ChEBI" id="CHEBI:30616"/>
        <dbReference type="ChEBI" id="CHEBI:61977"/>
        <dbReference type="ChEBI" id="CHEBI:456216"/>
        <dbReference type="EC" id="2.7.11.1"/>
    </reaction>
</comment>
<dbReference type="GO" id="GO:0005737">
    <property type="term" value="C:cytoplasm"/>
    <property type="evidence" value="ECO:0007669"/>
    <property type="project" value="TreeGrafter"/>
</dbReference>
<keyword evidence="4 9" id="KW-0547">Nucleotide-binding</keyword>
<protein>
    <recommendedName>
        <fullName evidence="1">non-specific serine/threonine protein kinase</fullName>
        <ecNumber evidence="1">2.7.11.1</ecNumber>
    </recommendedName>
</protein>
<dbReference type="Ensembl" id="ENSACLT00000070008.1">
    <property type="protein sequence ID" value="ENSACLP00000045596.1"/>
    <property type="gene ID" value="ENSACLG00000021452.2"/>
</dbReference>
<keyword evidence="5" id="KW-0418">Kinase</keyword>